<reference evidence="2 3" key="1">
    <citation type="submission" date="2015-01" db="EMBL/GenBank/DDBJ databases">
        <title>The Genome Sequence of Fonsecaea multimorphosa CBS 102226.</title>
        <authorList>
            <consortium name="The Broad Institute Genomics Platform"/>
            <person name="Cuomo C."/>
            <person name="de Hoog S."/>
            <person name="Gorbushina A."/>
            <person name="Stielow B."/>
            <person name="Teixiera M."/>
            <person name="Abouelleil A."/>
            <person name="Chapman S.B."/>
            <person name="Priest M."/>
            <person name="Young S.K."/>
            <person name="Wortman J."/>
            <person name="Nusbaum C."/>
            <person name="Birren B."/>
        </authorList>
    </citation>
    <scope>NUCLEOTIDE SEQUENCE [LARGE SCALE GENOMIC DNA]</scope>
    <source>
        <strain evidence="2 3">CBS 102226</strain>
    </source>
</reference>
<dbReference type="VEuPathDB" id="FungiDB:Z520_05014"/>
<keyword evidence="3" id="KW-1185">Reference proteome</keyword>
<dbReference type="RefSeq" id="XP_016633561.1">
    <property type="nucleotide sequence ID" value="XM_016775518.1"/>
</dbReference>
<evidence type="ECO:0000259" key="1">
    <source>
        <dbReference type="PROSITE" id="PS51502"/>
    </source>
</evidence>
<protein>
    <recommendedName>
        <fullName evidence="1">Stress-response A/B barrel domain-containing protein</fullName>
    </recommendedName>
</protein>
<organism evidence="2 3">
    <name type="scientific">Fonsecaea multimorphosa CBS 102226</name>
    <dbReference type="NCBI Taxonomy" id="1442371"/>
    <lineage>
        <taxon>Eukaryota</taxon>
        <taxon>Fungi</taxon>
        <taxon>Dikarya</taxon>
        <taxon>Ascomycota</taxon>
        <taxon>Pezizomycotina</taxon>
        <taxon>Eurotiomycetes</taxon>
        <taxon>Chaetothyriomycetidae</taxon>
        <taxon>Chaetothyriales</taxon>
        <taxon>Herpotrichiellaceae</taxon>
        <taxon>Fonsecaea</taxon>
    </lineage>
</organism>
<dbReference type="Gene3D" id="3.30.70.100">
    <property type="match status" value="1"/>
</dbReference>
<name>A0A0D2KS10_9EURO</name>
<dbReference type="Pfam" id="PF07876">
    <property type="entry name" value="Dabb"/>
    <property type="match status" value="1"/>
</dbReference>
<gene>
    <name evidence="2" type="ORF">Z520_05014</name>
</gene>
<dbReference type="AlphaFoldDB" id="A0A0D2KS10"/>
<proteinExistence type="predicted"/>
<dbReference type="SMART" id="SM00886">
    <property type="entry name" value="Dabb"/>
    <property type="match status" value="1"/>
</dbReference>
<accession>A0A0D2KS10</accession>
<dbReference type="InterPro" id="IPR011008">
    <property type="entry name" value="Dimeric_a/b-barrel"/>
</dbReference>
<sequence>MGSISVTPEPTIIDNTTANANPVPIFHVVHFRFYTHIPPSTRADISHQFLSLQSRCLSPRTRKPYIRSFTGGRDVSVEDLHKGFHAVFVLEFADQKDRDWYVREDPVHHAFGVDVLTGVVEEVMVVDFQRGQF</sequence>
<dbReference type="InterPro" id="IPR013097">
    <property type="entry name" value="Dabb"/>
</dbReference>
<dbReference type="OrthoDB" id="1601230at2759"/>
<dbReference type="PROSITE" id="PS51502">
    <property type="entry name" value="S_R_A_B_BARREL"/>
    <property type="match status" value="1"/>
</dbReference>
<evidence type="ECO:0000313" key="3">
    <source>
        <dbReference type="Proteomes" id="UP000053411"/>
    </source>
</evidence>
<feature type="domain" description="Stress-response A/B barrel" evidence="1">
    <location>
        <begin position="25"/>
        <end position="128"/>
    </location>
</feature>
<dbReference type="STRING" id="1442371.A0A0D2KS10"/>
<dbReference type="Proteomes" id="UP000053411">
    <property type="component" value="Unassembled WGS sequence"/>
</dbReference>
<evidence type="ECO:0000313" key="2">
    <source>
        <dbReference type="EMBL" id="KIX99438.1"/>
    </source>
</evidence>
<dbReference type="GeneID" id="27710760"/>
<dbReference type="SUPFAM" id="SSF54909">
    <property type="entry name" value="Dimeric alpha+beta barrel"/>
    <property type="match status" value="1"/>
</dbReference>
<dbReference type="EMBL" id="KN848069">
    <property type="protein sequence ID" value="KIX99438.1"/>
    <property type="molecule type" value="Genomic_DNA"/>
</dbReference>